<sequence>MEMNQMIMTMEEKQPKKGNLINKTWQRCKSIGRGLRSTSPAGRSIGHGMTKKSKSWPRMINAAATHEEEKRERESKKGRVAPEGCFSVYVGPQRQRFVVKTQYLNHPLFKMLLEEAESEFGYDTQGPLMLPCNVDIFYRVLMEMDNDDGGADKIHPGYCGFAKRPGSYHLLSPSRMVAINQF</sequence>
<dbReference type="Pfam" id="PF02519">
    <property type="entry name" value="Auxin_inducible"/>
    <property type="match status" value="1"/>
</dbReference>
<name>A0A075BS10_MORAL</name>
<dbReference type="AlphaFoldDB" id="A0A075BS10"/>
<dbReference type="InterPro" id="IPR003676">
    <property type="entry name" value="SAUR_fam"/>
</dbReference>
<organism evidence="2">
    <name type="scientific">Morus alba</name>
    <name type="common">White mulberry</name>
    <dbReference type="NCBI Taxonomy" id="3498"/>
    <lineage>
        <taxon>Eukaryota</taxon>
        <taxon>Viridiplantae</taxon>
        <taxon>Streptophyta</taxon>
        <taxon>Embryophyta</taxon>
        <taxon>Tracheophyta</taxon>
        <taxon>Spermatophyta</taxon>
        <taxon>Magnoliopsida</taxon>
        <taxon>eudicotyledons</taxon>
        <taxon>Gunneridae</taxon>
        <taxon>Pentapetalae</taxon>
        <taxon>rosids</taxon>
        <taxon>fabids</taxon>
        <taxon>Rosales</taxon>
        <taxon>Moraceae</taxon>
        <taxon>Moreae</taxon>
        <taxon>Morus</taxon>
    </lineage>
</organism>
<evidence type="ECO:0000313" key="2">
    <source>
        <dbReference type="EMBL" id="AGR44724.1"/>
    </source>
</evidence>
<dbReference type="EMBL" id="KC852881">
    <property type="protein sequence ID" value="AGR44724.1"/>
    <property type="molecule type" value="mRNA"/>
</dbReference>
<gene>
    <name evidence="2" type="primary">SAUR2</name>
</gene>
<comment type="similarity">
    <text evidence="1">Belongs to the ARG7 family.</text>
</comment>
<dbReference type="PANTHER" id="PTHR31374">
    <property type="entry name" value="AUXIN-INDUCED PROTEIN-LIKE-RELATED"/>
    <property type="match status" value="1"/>
</dbReference>
<protein>
    <submittedName>
        <fullName evidence="2">SAUR family protein</fullName>
    </submittedName>
</protein>
<reference evidence="2" key="1">
    <citation type="submission" date="2013-04" db="EMBL/GenBank/DDBJ databases">
        <title>Cloning, Induced Expression and Temporal Specificity of MaSAUR2 Gene in Mulberry.</title>
        <authorList>
            <person name="Li X."/>
            <person name="Zhang X."/>
        </authorList>
    </citation>
    <scope>NUCLEOTIDE SEQUENCE</scope>
</reference>
<accession>A0A075BS10</accession>
<dbReference type="GO" id="GO:0009733">
    <property type="term" value="P:response to auxin"/>
    <property type="evidence" value="ECO:0007669"/>
    <property type="project" value="InterPro"/>
</dbReference>
<evidence type="ECO:0000256" key="1">
    <source>
        <dbReference type="ARBA" id="ARBA00006974"/>
    </source>
</evidence>
<dbReference type="PANTHER" id="PTHR31374:SF118">
    <property type="entry name" value="OS01G0924966 PROTEIN"/>
    <property type="match status" value="1"/>
</dbReference>
<proteinExistence type="evidence at transcript level"/>